<gene>
    <name evidence="2" type="ORF">Adt_14526</name>
</gene>
<dbReference type="Proteomes" id="UP001604336">
    <property type="component" value="Unassembled WGS sequence"/>
</dbReference>
<sequence>MGDFPLQHPNMPKQPTKPPDLVSNVIGQPSSVNPSPNTDPTPPQTGPTPSNSPPFVATLGISLSDAAATSNGDPPTGQPPLDAPPLGDPIGMSYGPQPLAPAILPSDALRRAMPAPSVPLAAIRYSPLSDATHSATFTSSHMVVPQVA</sequence>
<evidence type="ECO:0000256" key="1">
    <source>
        <dbReference type="SAM" id="MobiDB-lite"/>
    </source>
</evidence>
<feature type="compositionally biased region" description="Polar residues" evidence="1">
    <location>
        <begin position="25"/>
        <end position="35"/>
    </location>
</feature>
<organism evidence="2 3">
    <name type="scientific">Abeliophyllum distichum</name>
    <dbReference type="NCBI Taxonomy" id="126358"/>
    <lineage>
        <taxon>Eukaryota</taxon>
        <taxon>Viridiplantae</taxon>
        <taxon>Streptophyta</taxon>
        <taxon>Embryophyta</taxon>
        <taxon>Tracheophyta</taxon>
        <taxon>Spermatophyta</taxon>
        <taxon>Magnoliopsida</taxon>
        <taxon>eudicotyledons</taxon>
        <taxon>Gunneridae</taxon>
        <taxon>Pentapetalae</taxon>
        <taxon>asterids</taxon>
        <taxon>lamiids</taxon>
        <taxon>Lamiales</taxon>
        <taxon>Oleaceae</taxon>
        <taxon>Forsythieae</taxon>
        <taxon>Abeliophyllum</taxon>
    </lineage>
</organism>
<feature type="region of interest" description="Disordered" evidence="1">
    <location>
        <begin position="1"/>
        <end position="101"/>
    </location>
</feature>
<evidence type="ECO:0000313" key="3">
    <source>
        <dbReference type="Proteomes" id="UP001604336"/>
    </source>
</evidence>
<protein>
    <submittedName>
        <fullName evidence="2">Uncharacterized protein</fullName>
    </submittedName>
</protein>
<accession>A0ABD1TZW6</accession>
<feature type="compositionally biased region" description="Pro residues" evidence="1">
    <location>
        <begin position="76"/>
        <end position="87"/>
    </location>
</feature>
<name>A0ABD1TZW6_9LAMI</name>
<evidence type="ECO:0000313" key="2">
    <source>
        <dbReference type="EMBL" id="KAL2518279.1"/>
    </source>
</evidence>
<proteinExistence type="predicted"/>
<keyword evidence="3" id="KW-1185">Reference proteome</keyword>
<reference evidence="3" key="1">
    <citation type="submission" date="2024-07" db="EMBL/GenBank/DDBJ databases">
        <title>Two chromosome-level genome assemblies of Korean endemic species Abeliophyllum distichum and Forsythia ovata (Oleaceae).</title>
        <authorList>
            <person name="Jang H."/>
        </authorList>
    </citation>
    <scope>NUCLEOTIDE SEQUENCE [LARGE SCALE GENOMIC DNA]</scope>
</reference>
<comment type="caution">
    <text evidence="2">The sequence shown here is derived from an EMBL/GenBank/DDBJ whole genome shotgun (WGS) entry which is preliminary data.</text>
</comment>
<dbReference type="AlphaFoldDB" id="A0ABD1TZW6"/>
<feature type="compositionally biased region" description="Pro residues" evidence="1">
    <location>
        <begin position="37"/>
        <end position="52"/>
    </location>
</feature>
<dbReference type="EMBL" id="JBFOLK010000004">
    <property type="protein sequence ID" value="KAL2518279.1"/>
    <property type="molecule type" value="Genomic_DNA"/>
</dbReference>